<feature type="region of interest" description="Disordered" evidence="1">
    <location>
        <begin position="1"/>
        <end position="69"/>
    </location>
</feature>
<dbReference type="EMBL" id="CM027680">
    <property type="protein sequence ID" value="KAG0547274.1"/>
    <property type="molecule type" value="Genomic_DNA"/>
</dbReference>
<feature type="compositionally biased region" description="Low complexity" evidence="1">
    <location>
        <begin position="31"/>
        <end position="54"/>
    </location>
</feature>
<dbReference type="Proteomes" id="UP000807115">
    <property type="component" value="Chromosome 1"/>
</dbReference>
<feature type="compositionally biased region" description="Pro residues" evidence="1">
    <location>
        <begin position="96"/>
        <end position="111"/>
    </location>
</feature>
<dbReference type="PANTHER" id="PTHR33416:SF20">
    <property type="entry name" value="NUCLEAR PORE COMPLEX PROTEIN NUP1"/>
    <property type="match status" value="1"/>
</dbReference>
<reference evidence="2" key="2">
    <citation type="submission" date="2020-10" db="EMBL/GenBank/DDBJ databases">
        <authorList>
            <person name="Cooper E.A."/>
            <person name="Brenton Z.W."/>
            <person name="Flinn B.S."/>
            <person name="Jenkins J."/>
            <person name="Shu S."/>
            <person name="Flowers D."/>
            <person name="Luo F."/>
            <person name="Wang Y."/>
            <person name="Xia P."/>
            <person name="Barry K."/>
            <person name="Daum C."/>
            <person name="Lipzen A."/>
            <person name="Yoshinaga Y."/>
            <person name="Schmutz J."/>
            <person name="Saski C."/>
            <person name="Vermerris W."/>
            <person name="Kresovich S."/>
        </authorList>
    </citation>
    <scope>NUCLEOTIDE SEQUENCE</scope>
</reference>
<feature type="non-terminal residue" evidence="2">
    <location>
        <position position="130"/>
    </location>
</feature>
<proteinExistence type="predicted"/>
<dbReference type="PANTHER" id="PTHR33416">
    <property type="entry name" value="NUCLEAR PORE COMPLEX PROTEIN NUP1"/>
    <property type="match status" value="1"/>
</dbReference>
<evidence type="ECO:0000256" key="1">
    <source>
        <dbReference type="SAM" id="MobiDB-lite"/>
    </source>
</evidence>
<name>A0A921RVG8_SORBI</name>
<organism evidence="2 3">
    <name type="scientific">Sorghum bicolor</name>
    <name type="common">Sorghum</name>
    <name type="synonym">Sorghum vulgare</name>
    <dbReference type="NCBI Taxonomy" id="4558"/>
    <lineage>
        <taxon>Eukaryota</taxon>
        <taxon>Viridiplantae</taxon>
        <taxon>Streptophyta</taxon>
        <taxon>Embryophyta</taxon>
        <taxon>Tracheophyta</taxon>
        <taxon>Spermatophyta</taxon>
        <taxon>Magnoliopsida</taxon>
        <taxon>Liliopsida</taxon>
        <taxon>Poales</taxon>
        <taxon>Poaceae</taxon>
        <taxon>PACMAD clade</taxon>
        <taxon>Panicoideae</taxon>
        <taxon>Andropogonodae</taxon>
        <taxon>Andropogoneae</taxon>
        <taxon>Sorghinae</taxon>
        <taxon>Sorghum</taxon>
    </lineage>
</organism>
<accession>A0A921RVG8</accession>
<feature type="compositionally biased region" description="Gly residues" evidence="1">
    <location>
        <begin position="55"/>
        <end position="66"/>
    </location>
</feature>
<evidence type="ECO:0000313" key="2">
    <source>
        <dbReference type="EMBL" id="KAG0547274.1"/>
    </source>
</evidence>
<gene>
    <name evidence="2" type="ORF">BDA96_01G065800</name>
</gene>
<sequence>MYPSPYAGSGAGGKIRRRPPPRAASTPYERPPAAAAAHRLAAAAAAAAASASSEPGGGERGGGSGGWVSRLVDPASRLIAGGAARLFGSVFRKRLAPPPAPSPPLSSPPGEPKIHLRSSLLPEIHLQQPS</sequence>
<protein>
    <submittedName>
        <fullName evidence="2">Uncharacterized protein</fullName>
    </submittedName>
</protein>
<reference evidence="2" key="1">
    <citation type="journal article" date="2019" name="BMC Genomics">
        <title>A new reference genome for Sorghum bicolor reveals high levels of sequence similarity between sweet and grain genotypes: implications for the genetics of sugar metabolism.</title>
        <authorList>
            <person name="Cooper E.A."/>
            <person name="Brenton Z.W."/>
            <person name="Flinn B.S."/>
            <person name="Jenkins J."/>
            <person name="Shu S."/>
            <person name="Flowers D."/>
            <person name="Luo F."/>
            <person name="Wang Y."/>
            <person name="Xia P."/>
            <person name="Barry K."/>
            <person name="Daum C."/>
            <person name="Lipzen A."/>
            <person name="Yoshinaga Y."/>
            <person name="Schmutz J."/>
            <person name="Saski C."/>
            <person name="Vermerris W."/>
            <person name="Kresovich S."/>
        </authorList>
    </citation>
    <scope>NUCLEOTIDE SEQUENCE</scope>
</reference>
<feature type="region of interest" description="Disordered" evidence="1">
    <location>
        <begin position="93"/>
        <end position="115"/>
    </location>
</feature>
<evidence type="ECO:0000313" key="3">
    <source>
        <dbReference type="Proteomes" id="UP000807115"/>
    </source>
</evidence>
<dbReference type="AlphaFoldDB" id="A0A921RVG8"/>
<comment type="caution">
    <text evidence="2">The sequence shown here is derived from an EMBL/GenBank/DDBJ whole genome shotgun (WGS) entry which is preliminary data.</text>
</comment>